<reference evidence="2 3" key="1">
    <citation type="submission" date="2016-10" db="EMBL/GenBank/DDBJ databases">
        <authorList>
            <person name="Varghese N."/>
            <person name="Submissions S."/>
        </authorList>
    </citation>
    <scope>NUCLEOTIDE SEQUENCE [LARGE SCALE GENOMIC DNA]</scope>
    <source>
        <strain evidence="2 3">DSM 16392</strain>
    </source>
</reference>
<dbReference type="SUPFAM" id="SSF63829">
    <property type="entry name" value="Calcium-dependent phosphotriesterase"/>
    <property type="match status" value="1"/>
</dbReference>
<evidence type="ECO:0000313" key="3">
    <source>
        <dbReference type="Proteomes" id="UP000199598"/>
    </source>
</evidence>
<dbReference type="InterPro" id="IPR011042">
    <property type="entry name" value="6-blade_b-propeller_TolB-like"/>
</dbReference>
<evidence type="ECO:0008006" key="4">
    <source>
        <dbReference type="Google" id="ProtNLM"/>
    </source>
</evidence>
<evidence type="ECO:0000256" key="1">
    <source>
        <dbReference type="SAM" id="SignalP"/>
    </source>
</evidence>
<dbReference type="RefSeq" id="WP_208860081.1">
    <property type="nucleotide sequence ID" value="NZ_FOSK01000002.1"/>
</dbReference>
<gene>
    <name evidence="2" type="ORF">SAMN04488518_1028</name>
</gene>
<organism evidence="2 3">
    <name type="scientific">Pseudovibrio ascidiaceicola</name>
    <dbReference type="NCBI Taxonomy" id="285279"/>
    <lineage>
        <taxon>Bacteria</taxon>
        <taxon>Pseudomonadati</taxon>
        <taxon>Pseudomonadota</taxon>
        <taxon>Alphaproteobacteria</taxon>
        <taxon>Hyphomicrobiales</taxon>
        <taxon>Stappiaceae</taxon>
        <taxon>Pseudovibrio</taxon>
    </lineage>
</organism>
<keyword evidence="3" id="KW-1185">Reference proteome</keyword>
<sequence length="337" mass="36415">MSNCVRTLWRASVLSLLMFSSAVAQQTTLEFDAKESDGLSVKSKALYPEGLEYDAKRERFLLGSIRKGEVIALYKDGTTTRLVDDERLRSVVGICVDAERGRLLVNSSDYGVATRSAPSDKFASVALGIYDLATGAPLKFIDLSDLKPAEKKFANDLTVDADGNVYVTDSLAASIYKVTPSGEASVFLSHDRFRGDGFNLNGIQYHKNGYLLVAMKSDGSLFKVPLNDPSAFTEVALPQPLIGTDGLVLNGPDELIAITNRASGVVSNTVFQLVSDDDWSSASIGQTFKTGDVYPTTGVVAKGKLYVNYGYLHTLGSALKEGEELKDTFHIQHVGSE</sequence>
<protein>
    <recommendedName>
        <fullName evidence="4">SMP-30/Gluconolactonase/LRE-like region domain-containing protein</fullName>
    </recommendedName>
</protein>
<dbReference type="EMBL" id="FOSK01000002">
    <property type="protein sequence ID" value="SFK07844.1"/>
    <property type="molecule type" value="Genomic_DNA"/>
</dbReference>
<evidence type="ECO:0000313" key="2">
    <source>
        <dbReference type="EMBL" id="SFK07844.1"/>
    </source>
</evidence>
<dbReference type="Proteomes" id="UP000199598">
    <property type="component" value="Unassembled WGS sequence"/>
</dbReference>
<dbReference type="PANTHER" id="PTHR31460">
    <property type="match status" value="1"/>
</dbReference>
<feature type="chain" id="PRO_5045273448" description="SMP-30/Gluconolactonase/LRE-like region domain-containing protein" evidence="1">
    <location>
        <begin position="25"/>
        <end position="337"/>
    </location>
</feature>
<dbReference type="InterPro" id="IPR053224">
    <property type="entry name" value="Sensory_adhesion_molecule"/>
</dbReference>
<feature type="signal peptide" evidence="1">
    <location>
        <begin position="1"/>
        <end position="24"/>
    </location>
</feature>
<proteinExistence type="predicted"/>
<dbReference type="PANTHER" id="PTHR31460:SF3">
    <property type="entry name" value="MESOCENTIN"/>
    <property type="match status" value="1"/>
</dbReference>
<accession>A0A1I3WJH5</accession>
<comment type="caution">
    <text evidence="2">The sequence shown here is derived from an EMBL/GenBank/DDBJ whole genome shotgun (WGS) entry which is preliminary data.</text>
</comment>
<keyword evidence="1" id="KW-0732">Signal</keyword>
<dbReference type="Gene3D" id="2.120.10.30">
    <property type="entry name" value="TolB, C-terminal domain"/>
    <property type="match status" value="1"/>
</dbReference>
<name>A0A1I3WJH5_9HYPH</name>